<dbReference type="InterPro" id="IPR050765">
    <property type="entry name" value="Riboflavin_Biosynth_HTPR"/>
</dbReference>
<dbReference type="Gene3D" id="3.40.140.10">
    <property type="entry name" value="Cytidine Deaminase, domain 2"/>
    <property type="match status" value="1"/>
</dbReference>
<comment type="function">
    <text evidence="1 13">Converts 2,5-diamino-6-(ribosylamino)-4(3h)-pyrimidinone 5'-phosphate into 5-amino-6-(ribosylamino)-2,4(1h,3h)-pyrimidinedione 5'-phosphate.</text>
</comment>
<evidence type="ECO:0000313" key="18">
    <source>
        <dbReference type="EMBL" id="PWR00307.1"/>
    </source>
</evidence>
<evidence type="ECO:0000256" key="10">
    <source>
        <dbReference type="ARBA" id="ARBA00022857"/>
    </source>
</evidence>
<dbReference type="InterPro" id="IPR011549">
    <property type="entry name" value="RibD_C"/>
</dbReference>
<feature type="binding site" evidence="15">
    <location>
        <position position="198"/>
    </location>
    <ligand>
        <name>substrate</name>
    </ligand>
</feature>
<comment type="caution">
    <text evidence="18">The sequence shown here is derived from an EMBL/GenBank/DDBJ whole genome shotgun (WGS) entry which is preliminary data.</text>
</comment>
<evidence type="ECO:0000256" key="14">
    <source>
        <dbReference type="PIRSR" id="PIRSR006769-1"/>
    </source>
</evidence>
<evidence type="ECO:0000256" key="7">
    <source>
        <dbReference type="ARBA" id="ARBA00022723"/>
    </source>
</evidence>
<feature type="active site" description="Proton donor" evidence="14">
    <location>
        <position position="46"/>
    </location>
</feature>
<comment type="similarity">
    <text evidence="5 13">In the C-terminal section; belongs to the HTP reductase family.</text>
</comment>
<dbReference type="GO" id="GO:0050661">
    <property type="term" value="F:NADP binding"/>
    <property type="evidence" value="ECO:0007669"/>
    <property type="project" value="InterPro"/>
</dbReference>
<dbReference type="EC" id="1.1.1.193" evidence="13"/>
<dbReference type="Proteomes" id="UP000245539">
    <property type="component" value="Unassembled WGS sequence"/>
</dbReference>
<gene>
    <name evidence="18" type="primary">ribD</name>
    <name evidence="18" type="ORF">DKW60_01770</name>
</gene>
<dbReference type="Pfam" id="PF00383">
    <property type="entry name" value="dCMP_cyt_deam_1"/>
    <property type="match status" value="1"/>
</dbReference>
<dbReference type="PIRSF" id="PIRSF006769">
    <property type="entry name" value="RibD"/>
    <property type="match status" value="1"/>
</dbReference>
<evidence type="ECO:0000256" key="1">
    <source>
        <dbReference type="ARBA" id="ARBA00002151"/>
    </source>
</evidence>
<evidence type="ECO:0000256" key="8">
    <source>
        <dbReference type="ARBA" id="ARBA00022801"/>
    </source>
</evidence>
<comment type="pathway">
    <text evidence="2 13">Cofactor biosynthesis; riboflavin biosynthesis; 5-amino-6-(D-ribitylamino)uracil from GTP: step 2/4.</text>
</comment>
<feature type="binding site" evidence="15">
    <location>
        <position position="178"/>
    </location>
    <ligand>
        <name>substrate</name>
    </ligand>
</feature>
<evidence type="ECO:0000256" key="6">
    <source>
        <dbReference type="ARBA" id="ARBA00022619"/>
    </source>
</evidence>
<dbReference type="NCBIfam" id="TIGR00227">
    <property type="entry name" value="ribD_Cterm"/>
    <property type="match status" value="1"/>
</dbReference>
<dbReference type="InterPro" id="IPR004794">
    <property type="entry name" value="Eubact_RibD"/>
</dbReference>
<evidence type="ECO:0000259" key="17">
    <source>
        <dbReference type="PROSITE" id="PS51747"/>
    </source>
</evidence>
<proteinExistence type="inferred from homology"/>
<dbReference type="AlphaFoldDB" id="A0A317CP78"/>
<feature type="binding site" evidence="16">
    <location>
        <position position="78"/>
    </location>
    <ligand>
        <name>Zn(2+)</name>
        <dbReference type="ChEBI" id="CHEBI:29105"/>
        <note>catalytic</note>
    </ligand>
</feature>
<evidence type="ECO:0000256" key="5">
    <source>
        <dbReference type="ARBA" id="ARBA00007417"/>
    </source>
</evidence>
<dbReference type="NCBIfam" id="TIGR00326">
    <property type="entry name" value="eubact_ribD"/>
    <property type="match status" value="1"/>
</dbReference>
<feature type="binding site" evidence="15">
    <location>
        <position position="164"/>
    </location>
    <ligand>
        <name>NADP(+)</name>
        <dbReference type="ChEBI" id="CHEBI:58349"/>
    </ligand>
</feature>
<comment type="catalytic activity">
    <reaction evidence="13">
        <text>2,5-diamino-6-hydroxy-4-(5-phosphoribosylamino)-pyrimidine + H2O + H(+) = 5-amino-6-(5-phospho-D-ribosylamino)uracil + NH4(+)</text>
        <dbReference type="Rhea" id="RHEA:21868"/>
        <dbReference type="ChEBI" id="CHEBI:15377"/>
        <dbReference type="ChEBI" id="CHEBI:15378"/>
        <dbReference type="ChEBI" id="CHEBI:28938"/>
        <dbReference type="ChEBI" id="CHEBI:58453"/>
        <dbReference type="ChEBI" id="CHEBI:58614"/>
        <dbReference type="EC" id="3.5.4.26"/>
    </reaction>
</comment>
<dbReference type="Gene3D" id="3.40.430.10">
    <property type="entry name" value="Dihydrofolate Reductase, subunit A"/>
    <property type="match status" value="1"/>
</dbReference>
<feature type="binding site" evidence="15">
    <location>
        <position position="201"/>
    </location>
    <ligand>
        <name>substrate</name>
    </ligand>
</feature>
<feature type="domain" description="CMP/dCMP-type deaminase" evidence="17">
    <location>
        <begin position="1"/>
        <end position="117"/>
    </location>
</feature>
<comment type="catalytic activity">
    <reaction evidence="13">
        <text>5-amino-6-(5-phospho-D-ribitylamino)uracil + NADP(+) = 5-amino-6-(5-phospho-D-ribosylamino)uracil + NADPH + H(+)</text>
        <dbReference type="Rhea" id="RHEA:17845"/>
        <dbReference type="ChEBI" id="CHEBI:15378"/>
        <dbReference type="ChEBI" id="CHEBI:57783"/>
        <dbReference type="ChEBI" id="CHEBI:58349"/>
        <dbReference type="ChEBI" id="CHEBI:58421"/>
        <dbReference type="ChEBI" id="CHEBI:58453"/>
        <dbReference type="EC" id="1.1.1.193"/>
    </reaction>
</comment>
<evidence type="ECO:0000256" key="16">
    <source>
        <dbReference type="PIRSR" id="PIRSR006769-3"/>
    </source>
</evidence>
<evidence type="ECO:0000256" key="12">
    <source>
        <dbReference type="ARBA" id="ARBA00023268"/>
    </source>
</evidence>
<dbReference type="PANTHER" id="PTHR38011:SF7">
    <property type="entry name" value="2,5-DIAMINO-6-RIBOSYLAMINO-4(3H)-PYRIMIDINONE 5'-PHOSPHATE REDUCTASE"/>
    <property type="match status" value="1"/>
</dbReference>
<evidence type="ECO:0000256" key="2">
    <source>
        <dbReference type="ARBA" id="ARBA00004882"/>
    </source>
</evidence>
<comment type="cofactor">
    <cofactor evidence="13 16">
        <name>Zn(2+)</name>
        <dbReference type="ChEBI" id="CHEBI:29105"/>
    </cofactor>
    <text evidence="13 16">Binds 1 zinc ion.</text>
</comment>
<evidence type="ECO:0000256" key="3">
    <source>
        <dbReference type="ARBA" id="ARBA00004910"/>
    </source>
</evidence>
<dbReference type="GO" id="GO:0008703">
    <property type="term" value="F:5-amino-6-(5-phosphoribosylamino)uracil reductase activity"/>
    <property type="evidence" value="ECO:0007669"/>
    <property type="project" value="UniProtKB-EC"/>
</dbReference>
<feature type="binding site" evidence="15">
    <location>
        <position position="162"/>
    </location>
    <ligand>
        <name>substrate</name>
    </ligand>
</feature>
<dbReference type="FunFam" id="3.40.140.10:FF:000025">
    <property type="entry name" value="Riboflavin biosynthesis protein RibD"/>
    <property type="match status" value="1"/>
</dbReference>
<evidence type="ECO:0000313" key="19">
    <source>
        <dbReference type="Proteomes" id="UP000245539"/>
    </source>
</evidence>
<feature type="binding site" evidence="16">
    <location>
        <position position="44"/>
    </location>
    <ligand>
        <name>Zn(2+)</name>
        <dbReference type="ChEBI" id="CHEBI:29105"/>
        <note>catalytic</note>
    </ligand>
</feature>
<dbReference type="PROSITE" id="PS00903">
    <property type="entry name" value="CYT_DCMP_DEAMINASES_1"/>
    <property type="match status" value="1"/>
</dbReference>
<dbReference type="Pfam" id="PF01872">
    <property type="entry name" value="RibD_C"/>
    <property type="match status" value="1"/>
</dbReference>
<dbReference type="OrthoDB" id="9800865at2"/>
<feature type="binding site" evidence="16">
    <location>
        <position position="69"/>
    </location>
    <ligand>
        <name>Zn(2+)</name>
        <dbReference type="ChEBI" id="CHEBI:29105"/>
        <note>catalytic</note>
    </ligand>
</feature>
<keyword evidence="10 13" id="KW-0521">NADP</keyword>
<dbReference type="CDD" id="cd01284">
    <property type="entry name" value="Riboflavin_deaminase-reductase"/>
    <property type="match status" value="1"/>
</dbReference>
<dbReference type="GO" id="GO:0008835">
    <property type="term" value="F:diaminohydroxyphosphoribosylaminopyrimidine deaminase activity"/>
    <property type="evidence" value="ECO:0007669"/>
    <property type="project" value="UniProtKB-EC"/>
</dbReference>
<dbReference type="PROSITE" id="PS51747">
    <property type="entry name" value="CYT_DCMP_DEAMINASES_2"/>
    <property type="match status" value="1"/>
</dbReference>
<evidence type="ECO:0000256" key="15">
    <source>
        <dbReference type="PIRSR" id="PIRSR006769-2"/>
    </source>
</evidence>
<dbReference type="InterPro" id="IPR002125">
    <property type="entry name" value="CMP_dCMP_dom"/>
</dbReference>
<dbReference type="SUPFAM" id="SSF53927">
    <property type="entry name" value="Cytidine deaminase-like"/>
    <property type="match status" value="1"/>
</dbReference>
<dbReference type="EC" id="3.5.4.26" evidence="13"/>
<dbReference type="InterPro" id="IPR016192">
    <property type="entry name" value="APOBEC/CMP_deaminase_Zn-bd"/>
</dbReference>
<dbReference type="InterPro" id="IPR016193">
    <property type="entry name" value="Cytidine_deaminase-like"/>
</dbReference>
<keyword evidence="7 13" id="KW-0479">Metal-binding</keyword>
<protein>
    <recommendedName>
        <fullName evidence="13">Riboflavin biosynthesis protein RibD</fullName>
    </recommendedName>
    <domain>
        <recommendedName>
            <fullName evidence="13">Diaminohydroxyphosphoribosylaminopyrimidine deaminase</fullName>
            <shortName evidence="13">DRAP deaminase</shortName>
            <ecNumber evidence="13">3.5.4.26</ecNumber>
        </recommendedName>
        <alternativeName>
            <fullName evidence="13">Riboflavin-specific deaminase</fullName>
        </alternativeName>
    </domain>
    <domain>
        <recommendedName>
            <fullName evidence="13">5-amino-6-(5-phosphoribosylamino)uracil reductase</fullName>
            <ecNumber evidence="13">1.1.1.193</ecNumber>
        </recommendedName>
        <alternativeName>
            <fullName evidence="13">HTP reductase</fullName>
        </alternativeName>
    </domain>
</protein>
<feature type="binding site" evidence="15">
    <location>
        <position position="223"/>
    </location>
    <ligand>
        <name>NADP(+)</name>
        <dbReference type="ChEBI" id="CHEBI:58349"/>
    </ligand>
</feature>
<evidence type="ECO:0000256" key="4">
    <source>
        <dbReference type="ARBA" id="ARBA00005259"/>
    </source>
</evidence>
<reference evidence="18 19" key="1">
    <citation type="submission" date="2018-05" db="EMBL/GenBank/DDBJ databases">
        <title>Leucothrix arctica sp. nov., isolated from Arctic seawater.</title>
        <authorList>
            <person name="Choi A."/>
            <person name="Baek K."/>
        </authorList>
    </citation>
    <scope>NUCLEOTIDE SEQUENCE [LARGE SCALE GENOMIC DNA]</scope>
    <source>
        <strain evidence="18 19">JCM 18388</strain>
    </source>
</reference>
<keyword evidence="19" id="KW-1185">Reference proteome</keyword>
<feature type="binding site" evidence="15">
    <location>
        <position position="296"/>
    </location>
    <ligand>
        <name>substrate</name>
    </ligand>
</feature>
<keyword evidence="9 13" id="KW-0862">Zinc</keyword>
<feature type="binding site" evidence="15">
    <location>
        <position position="190"/>
    </location>
    <ligand>
        <name>NADP(+)</name>
        <dbReference type="ChEBI" id="CHEBI:58349"/>
    </ligand>
</feature>
<comment type="pathway">
    <text evidence="3 13">Cofactor biosynthesis; riboflavin biosynthesis; 5-amino-6-(D-ribitylamino)uracil from GTP: step 3/4.</text>
</comment>
<dbReference type="InterPro" id="IPR024072">
    <property type="entry name" value="DHFR-like_dom_sf"/>
</dbReference>
<name>A0A317CP78_9GAMM</name>
<evidence type="ECO:0000256" key="9">
    <source>
        <dbReference type="ARBA" id="ARBA00022833"/>
    </source>
</evidence>
<evidence type="ECO:0000256" key="13">
    <source>
        <dbReference type="PIRNR" id="PIRNR006769"/>
    </source>
</evidence>
<organism evidence="18 19">
    <name type="scientific">Leucothrix pacifica</name>
    <dbReference type="NCBI Taxonomy" id="1247513"/>
    <lineage>
        <taxon>Bacteria</taxon>
        <taxon>Pseudomonadati</taxon>
        <taxon>Pseudomonadota</taxon>
        <taxon>Gammaproteobacteria</taxon>
        <taxon>Thiotrichales</taxon>
        <taxon>Thiotrichaceae</taxon>
        <taxon>Leucothrix</taxon>
    </lineage>
</organism>
<dbReference type="GO" id="GO:0008270">
    <property type="term" value="F:zinc ion binding"/>
    <property type="evidence" value="ECO:0007669"/>
    <property type="project" value="InterPro"/>
</dbReference>
<keyword evidence="12" id="KW-0511">Multifunctional enzyme</keyword>
<keyword evidence="6 13" id="KW-0686">Riboflavin biosynthesis</keyword>
<feature type="binding site" evidence="15">
    <location>
        <position position="148"/>
    </location>
    <ligand>
        <name>NADP(+)</name>
        <dbReference type="ChEBI" id="CHEBI:58349"/>
    </ligand>
</feature>
<accession>A0A317CP78</accession>
<dbReference type="EMBL" id="QGKM01000004">
    <property type="protein sequence ID" value="PWR00307.1"/>
    <property type="molecule type" value="Genomic_DNA"/>
</dbReference>
<dbReference type="PANTHER" id="PTHR38011">
    <property type="entry name" value="DIHYDROFOLATE REDUCTASE FAMILY PROTEIN (AFU_ORTHOLOGUE AFUA_8G06820)"/>
    <property type="match status" value="1"/>
</dbReference>
<dbReference type="GO" id="GO:0009231">
    <property type="term" value="P:riboflavin biosynthetic process"/>
    <property type="evidence" value="ECO:0007669"/>
    <property type="project" value="UniProtKB-UniPathway"/>
</dbReference>
<dbReference type="InterPro" id="IPR002734">
    <property type="entry name" value="RibDG_C"/>
</dbReference>
<sequence length="368" mass="39645">MAQAIKLARLGIYTTHPNPRVGCVLVKDGQVIAEGFTQPAGGPHAEAVALAKAGEHARGSTAYVTLEPCSHTGRTPPCADALVKAGVSRVFIAMEDPNPCVSGGGIARLESAGIEVTSGMLEQQARELNPGFIRRMVHGMPFVRLKMATSLDGRTAMASGESQWITGPAARHDVQFWRAQSDAVLAGIGTVLADDPSLTVRLTTLELGIEGEVRQPARVILDTQLRCPATARLLSLPGKTLIYTQRYSSDTVYELEQAGEDVEVVVMESADTTARMSLKAVLKDLAKREINEVHTEAGSLICGNLLDKGLVDELLLYMAPHLLGSDAMGAFYLPQLKKMKDRINLKIKDIRAIGEDWRIIAALEQTQV</sequence>
<comment type="similarity">
    <text evidence="4 13">In the N-terminal section; belongs to the cytidine and deoxycytidylate deaminase family.</text>
</comment>
<evidence type="ECO:0000256" key="11">
    <source>
        <dbReference type="ARBA" id="ARBA00023002"/>
    </source>
</evidence>
<feature type="binding site" evidence="15">
    <location>
        <position position="194"/>
    </location>
    <ligand>
        <name>NADP(+)</name>
        <dbReference type="ChEBI" id="CHEBI:58349"/>
    </ligand>
</feature>
<dbReference type="SUPFAM" id="SSF53597">
    <property type="entry name" value="Dihydrofolate reductase-like"/>
    <property type="match status" value="1"/>
</dbReference>
<keyword evidence="8 13" id="KW-0378">Hydrolase</keyword>
<dbReference type="UniPathway" id="UPA00275">
    <property type="reaction ID" value="UER00401"/>
</dbReference>
<keyword evidence="11 13" id="KW-0560">Oxidoreductase</keyword>